<name>A0A6V7NXY3_ANACO</name>
<organism evidence="2">
    <name type="scientific">Ananas comosus var. bracteatus</name>
    <name type="common">red pineapple</name>
    <dbReference type="NCBI Taxonomy" id="296719"/>
    <lineage>
        <taxon>Eukaryota</taxon>
        <taxon>Viridiplantae</taxon>
        <taxon>Streptophyta</taxon>
        <taxon>Embryophyta</taxon>
        <taxon>Tracheophyta</taxon>
        <taxon>Spermatophyta</taxon>
        <taxon>Magnoliopsida</taxon>
        <taxon>Liliopsida</taxon>
        <taxon>Poales</taxon>
        <taxon>Bromeliaceae</taxon>
        <taxon>Bromelioideae</taxon>
        <taxon>Ananas</taxon>
    </lineage>
</organism>
<dbReference type="CDD" id="cd17039">
    <property type="entry name" value="Ubl_ubiquitin_like"/>
    <property type="match status" value="1"/>
</dbReference>
<evidence type="ECO:0000313" key="2">
    <source>
        <dbReference type="EMBL" id="CAD1823431.1"/>
    </source>
</evidence>
<reference evidence="2" key="1">
    <citation type="submission" date="2020-07" db="EMBL/GenBank/DDBJ databases">
        <authorList>
            <person name="Lin J."/>
        </authorList>
    </citation>
    <scope>NUCLEOTIDE SEQUENCE</scope>
</reference>
<dbReference type="Gene3D" id="3.10.20.90">
    <property type="entry name" value="Phosphatidylinositol 3-kinase Catalytic Subunit, Chain A, domain 1"/>
    <property type="match status" value="1"/>
</dbReference>
<proteinExistence type="predicted"/>
<sequence length="104" mass="11643">MADSVELPGSVAAEPEFASEMKVTVQSDPTRNCDLLVYGHNTVEDVLVEILGRDRAGRVPEPRLFFNDLELQKQKTLAEYGIKPDSVLHLKCTPRLLVQADEYD</sequence>
<dbReference type="EMBL" id="LR862143">
    <property type="protein sequence ID" value="CAD1823431.1"/>
    <property type="molecule type" value="Genomic_DNA"/>
</dbReference>
<dbReference type="InterPro" id="IPR029071">
    <property type="entry name" value="Ubiquitin-like_domsf"/>
</dbReference>
<dbReference type="AlphaFoldDB" id="A0A6V7NXY3"/>
<dbReference type="SUPFAM" id="SSF54236">
    <property type="entry name" value="Ubiquitin-like"/>
    <property type="match status" value="1"/>
</dbReference>
<dbReference type="PROSITE" id="PS50053">
    <property type="entry name" value="UBIQUITIN_2"/>
    <property type="match status" value="1"/>
</dbReference>
<evidence type="ECO:0000259" key="1">
    <source>
        <dbReference type="PROSITE" id="PS50053"/>
    </source>
</evidence>
<feature type="domain" description="Ubiquitin-like" evidence="1">
    <location>
        <begin position="21"/>
        <end position="90"/>
    </location>
</feature>
<dbReference type="Pfam" id="PF00240">
    <property type="entry name" value="ubiquitin"/>
    <property type="match status" value="1"/>
</dbReference>
<dbReference type="InterPro" id="IPR000626">
    <property type="entry name" value="Ubiquitin-like_dom"/>
</dbReference>
<protein>
    <recommendedName>
        <fullName evidence="1">Ubiquitin-like domain-containing protein</fullName>
    </recommendedName>
</protein>
<accession>A0A6V7NXY3</accession>
<gene>
    <name evidence="2" type="ORF">CB5_LOCUS6642</name>
</gene>